<dbReference type="OrthoDB" id="6509636at2759"/>
<accession>A0A9P7GQI6</accession>
<feature type="domain" description="AMP-binding enzyme C-terminal" evidence="1">
    <location>
        <begin position="102"/>
        <end position="156"/>
    </location>
</feature>
<dbReference type="Proteomes" id="UP000717328">
    <property type="component" value="Unassembled WGS sequence"/>
</dbReference>
<protein>
    <recommendedName>
        <fullName evidence="1">AMP-binding enzyme C-terminal domain-containing protein</fullName>
    </recommendedName>
</protein>
<evidence type="ECO:0000259" key="1">
    <source>
        <dbReference type="Pfam" id="PF13193"/>
    </source>
</evidence>
<comment type="caution">
    <text evidence="2">The sequence shown here is derived from an EMBL/GenBank/DDBJ whole genome shotgun (WGS) entry which is preliminary data.</text>
</comment>
<gene>
    <name evidence="2" type="ORF">H0H81_009584</name>
</gene>
<dbReference type="InterPro" id="IPR025110">
    <property type="entry name" value="AMP-bd_C"/>
</dbReference>
<evidence type="ECO:0000313" key="3">
    <source>
        <dbReference type="Proteomes" id="UP000717328"/>
    </source>
</evidence>
<dbReference type="Gene3D" id="3.30.300.30">
    <property type="match status" value="1"/>
</dbReference>
<proteinExistence type="predicted"/>
<dbReference type="InterPro" id="IPR045851">
    <property type="entry name" value="AMP-bd_C_sf"/>
</dbReference>
<evidence type="ECO:0000313" key="2">
    <source>
        <dbReference type="EMBL" id="KAG5651177.1"/>
    </source>
</evidence>
<keyword evidence="3" id="KW-1185">Reference proteome</keyword>
<dbReference type="AlphaFoldDB" id="A0A9P7GQI6"/>
<name>A0A9P7GQI6_9AGAR</name>
<reference evidence="2" key="2">
    <citation type="submission" date="2021-10" db="EMBL/GenBank/DDBJ databases">
        <title>Phylogenomics reveals ancestral predisposition of the termite-cultivated fungus Termitomyces towards a domesticated lifestyle.</title>
        <authorList>
            <person name="Auxier B."/>
            <person name="Grum-Grzhimaylo A."/>
            <person name="Cardenas M.E."/>
            <person name="Lodge J.D."/>
            <person name="Laessoe T."/>
            <person name="Pedersen O."/>
            <person name="Smith M.E."/>
            <person name="Kuyper T.W."/>
            <person name="Franco-Molano E.A."/>
            <person name="Baroni T.J."/>
            <person name="Aanen D.K."/>
        </authorList>
    </citation>
    <scope>NUCLEOTIDE SEQUENCE</scope>
    <source>
        <strain evidence="2">D49</strain>
    </source>
</reference>
<dbReference type="PANTHER" id="PTHR24096">
    <property type="entry name" value="LONG-CHAIN-FATTY-ACID--COA LIGASE"/>
    <property type="match status" value="1"/>
</dbReference>
<dbReference type="EMBL" id="JABCKI010000284">
    <property type="protein sequence ID" value="KAG5651177.1"/>
    <property type="molecule type" value="Genomic_DNA"/>
</dbReference>
<dbReference type="Pfam" id="PF13193">
    <property type="entry name" value="AMP-binding_C"/>
    <property type="match status" value="1"/>
</dbReference>
<dbReference type="Gene3D" id="2.30.38.10">
    <property type="entry name" value="Luciferase, Domain 3"/>
    <property type="match status" value="1"/>
</dbReference>
<sequence length="166" mass="17959">MDFSHGLTYSVGGGRLLPGIQARVIKPDGSSARHNEPGELIVKGPGAALGYLNDEKANKATFLDGWIHTGDQVLISENYEIFVVDRLKELLKVRGFQVSPTEIESCLLSHSDIVDCCVTGVPDDYSGELPLAYVVLTPGAKEKYQCSHEAATRVKSSIIKAEEEGL</sequence>
<dbReference type="PANTHER" id="PTHR24096:SF422">
    <property type="entry name" value="BCDNA.GH02901"/>
    <property type="match status" value="1"/>
</dbReference>
<dbReference type="GO" id="GO:0016405">
    <property type="term" value="F:CoA-ligase activity"/>
    <property type="evidence" value="ECO:0007669"/>
    <property type="project" value="TreeGrafter"/>
</dbReference>
<dbReference type="SUPFAM" id="SSF56801">
    <property type="entry name" value="Acetyl-CoA synthetase-like"/>
    <property type="match status" value="1"/>
</dbReference>
<organism evidence="2 3">
    <name type="scientific">Sphagnurus paluster</name>
    <dbReference type="NCBI Taxonomy" id="117069"/>
    <lineage>
        <taxon>Eukaryota</taxon>
        <taxon>Fungi</taxon>
        <taxon>Dikarya</taxon>
        <taxon>Basidiomycota</taxon>
        <taxon>Agaricomycotina</taxon>
        <taxon>Agaricomycetes</taxon>
        <taxon>Agaricomycetidae</taxon>
        <taxon>Agaricales</taxon>
        <taxon>Tricholomatineae</taxon>
        <taxon>Lyophyllaceae</taxon>
        <taxon>Sphagnurus</taxon>
    </lineage>
</organism>
<reference evidence="2" key="1">
    <citation type="submission" date="2021-02" db="EMBL/GenBank/DDBJ databases">
        <authorList>
            <person name="Nieuwenhuis M."/>
            <person name="Van De Peppel L.J.J."/>
        </authorList>
    </citation>
    <scope>NUCLEOTIDE SEQUENCE</scope>
    <source>
        <strain evidence="2">D49</strain>
    </source>
</reference>